<sequence length="440" mass="51155">MNNLKIKNTDEIDWKLILSCWNTTKYVSKIDLVDLCLICKFMRNKLFPDIYRCIVLEKFSDGLDDLPLNIINSELEKEALDRYNEHLKDFIPHARCLFYICDYNEILLLSIPQVFYKLNRIQLADVSSTLNVFQKLMNGLTQLEHLSLEYSLLIVPKDTDNLITLKLPPNLITLKIVYGEIMRIEFDPSLIFSDYLGLSDESNTEILKFKIESGSLPKLKVLKITQDDQRFMETQNNLICASEQLTHLSTRFSLINEFSSNNLKSLISLTLTNNYIFPQNFVEIDFSTLKNLKELRIKGGFNLTRYDDVIIPGLQKLISIGKNVEILTLPYINFDNLSIEETIHNFPNLKELNLIKATNVETLSPTKFPKTLNTLNLCNFDPKTLDINNIKNCDELKVVSISYEEEYYNFFNFEDTKFAKGVKGWRIIHFYGSSIKCYKE</sequence>
<proteinExistence type="predicted"/>
<organism evidence="1 2">
    <name type="scientific">Conidiobolus coronatus (strain ATCC 28846 / CBS 209.66 / NRRL 28638)</name>
    <name type="common">Delacroixia coronata</name>
    <dbReference type="NCBI Taxonomy" id="796925"/>
    <lineage>
        <taxon>Eukaryota</taxon>
        <taxon>Fungi</taxon>
        <taxon>Fungi incertae sedis</taxon>
        <taxon>Zoopagomycota</taxon>
        <taxon>Entomophthoromycotina</taxon>
        <taxon>Entomophthoromycetes</taxon>
        <taxon>Entomophthorales</taxon>
        <taxon>Ancylistaceae</taxon>
        <taxon>Conidiobolus</taxon>
    </lineage>
</organism>
<accession>A0A137P9D5</accession>
<evidence type="ECO:0008006" key="3">
    <source>
        <dbReference type="Google" id="ProtNLM"/>
    </source>
</evidence>
<keyword evidence="2" id="KW-1185">Reference proteome</keyword>
<dbReference type="Gene3D" id="3.80.10.10">
    <property type="entry name" value="Ribonuclease Inhibitor"/>
    <property type="match status" value="1"/>
</dbReference>
<dbReference type="AlphaFoldDB" id="A0A137P9D5"/>
<name>A0A137P9D5_CONC2</name>
<dbReference type="OrthoDB" id="676979at2759"/>
<dbReference type="Proteomes" id="UP000070444">
    <property type="component" value="Unassembled WGS sequence"/>
</dbReference>
<dbReference type="EMBL" id="KQ964473">
    <property type="protein sequence ID" value="KXN71521.1"/>
    <property type="molecule type" value="Genomic_DNA"/>
</dbReference>
<reference evidence="1 2" key="1">
    <citation type="journal article" date="2015" name="Genome Biol. Evol.">
        <title>Phylogenomic analyses indicate that early fungi evolved digesting cell walls of algal ancestors of land plants.</title>
        <authorList>
            <person name="Chang Y."/>
            <person name="Wang S."/>
            <person name="Sekimoto S."/>
            <person name="Aerts A.L."/>
            <person name="Choi C."/>
            <person name="Clum A."/>
            <person name="LaButti K.M."/>
            <person name="Lindquist E.A."/>
            <person name="Yee Ngan C."/>
            <person name="Ohm R.A."/>
            <person name="Salamov A.A."/>
            <person name="Grigoriev I.V."/>
            <person name="Spatafora J.W."/>
            <person name="Berbee M.L."/>
        </authorList>
    </citation>
    <scope>NUCLEOTIDE SEQUENCE [LARGE SCALE GENOMIC DNA]</scope>
    <source>
        <strain evidence="1 2">NRRL 28638</strain>
    </source>
</reference>
<gene>
    <name evidence="1" type="ORF">CONCODRAFT_69770</name>
</gene>
<dbReference type="InterPro" id="IPR032675">
    <property type="entry name" value="LRR_dom_sf"/>
</dbReference>
<dbReference type="SUPFAM" id="SSF52058">
    <property type="entry name" value="L domain-like"/>
    <property type="match status" value="1"/>
</dbReference>
<protein>
    <recommendedName>
        <fullName evidence="3">RNI-like protein</fullName>
    </recommendedName>
</protein>
<evidence type="ECO:0000313" key="1">
    <source>
        <dbReference type="EMBL" id="KXN71521.1"/>
    </source>
</evidence>
<evidence type="ECO:0000313" key="2">
    <source>
        <dbReference type="Proteomes" id="UP000070444"/>
    </source>
</evidence>